<dbReference type="PANTHER" id="PTHR36575">
    <property type="entry name" value="BINDING PROTEIN, PUTATIVE (AFU_ORTHOLOGUE AFUA_1G14430)-RELATED"/>
    <property type="match status" value="1"/>
</dbReference>
<dbReference type="AlphaFoldDB" id="N1PJM3"/>
<dbReference type="PANTHER" id="PTHR36575:SF2">
    <property type="entry name" value="CHITIN-BINDING TYPE-4 DOMAIN-CONTAINING PROTEIN-RELATED"/>
    <property type="match status" value="1"/>
</dbReference>
<dbReference type="InterPro" id="IPR004302">
    <property type="entry name" value="Cellulose/chitin-bd_N"/>
</dbReference>
<evidence type="ECO:0000256" key="3">
    <source>
        <dbReference type="ARBA" id="ARBA00023008"/>
    </source>
</evidence>
<keyword evidence="2" id="KW-0479">Metal-binding</keyword>
<dbReference type="GO" id="GO:0046872">
    <property type="term" value="F:metal ion binding"/>
    <property type="evidence" value="ECO:0007669"/>
    <property type="project" value="UniProtKB-KW"/>
</dbReference>
<feature type="domain" description="Chitin-binding type-4" evidence="7">
    <location>
        <begin position="18"/>
        <end position="189"/>
    </location>
</feature>
<evidence type="ECO:0000313" key="9">
    <source>
        <dbReference type="Proteomes" id="UP000016933"/>
    </source>
</evidence>
<organism evidence="8 9">
    <name type="scientific">Dothistroma septosporum (strain NZE10 / CBS 128990)</name>
    <name type="common">Red band needle blight fungus</name>
    <name type="synonym">Mycosphaerella pini</name>
    <dbReference type="NCBI Taxonomy" id="675120"/>
    <lineage>
        <taxon>Eukaryota</taxon>
        <taxon>Fungi</taxon>
        <taxon>Dikarya</taxon>
        <taxon>Ascomycota</taxon>
        <taxon>Pezizomycotina</taxon>
        <taxon>Dothideomycetes</taxon>
        <taxon>Dothideomycetidae</taxon>
        <taxon>Mycosphaerellales</taxon>
        <taxon>Mycosphaerellaceae</taxon>
        <taxon>Dothistroma</taxon>
    </lineage>
</organism>
<feature type="non-terminal residue" evidence="8">
    <location>
        <position position="1"/>
    </location>
</feature>
<sequence>KTTTISALAGIFTVTNAHGYFQSPKGRVPGDSFKSACGEQAYSMMSSDINGNIQGLQTLTANQADYDPSQCHLWTCKGMKYADNTANIQTYTAGQEVPLYFQIVAPHSGVANVSVIDLKTDAGTLIGEPMVKWEEYAMTSTPMKAAWQNFTIKMPTDLGSKCADKGACAIQMHWNAASVDQTYQSCIDFTMAGSAS</sequence>
<dbReference type="EMBL" id="KB446542">
    <property type="protein sequence ID" value="EME41735.1"/>
    <property type="molecule type" value="Genomic_DNA"/>
</dbReference>
<evidence type="ECO:0000256" key="2">
    <source>
        <dbReference type="ARBA" id="ARBA00022723"/>
    </source>
</evidence>
<proteinExistence type="inferred from homology"/>
<keyword evidence="4" id="KW-1015">Disulfide bond</keyword>
<evidence type="ECO:0000313" key="8">
    <source>
        <dbReference type="EMBL" id="EME41735.1"/>
    </source>
</evidence>
<dbReference type="Pfam" id="PF03067">
    <property type="entry name" value="LPMO_10"/>
    <property type="match status" value="1"/>
</dbReference>
<protein>
    <recommendedName>
        <fullName evidence="7">Chitin-binding type-4 domain-containing protein</fullName>
    </recommendedName>
</protein>
<keyword evidence="3" id="KW-0186">Copper</keyword>
<evidence type="ECO:0000259" key="7">
    <source>
        <dbReference type="Pfam" id="PF03067"/>
    </source>
</evidence>
<comment type="cofactor">
    <cofactor evidence="1">
        <name>Cu(2+)</name>
        <dbReference type="ChEBI" id="CHEBI:29036"/>
    </cofactor>
</comment>
<evidence type="ECO:0000256" key="1">
    <source>
        <dbReference type="ARBA" id="ARBA00001973"/>
    </source>
</evidence>
<reference evidence="9" key="1">
    <citation type="journal article" date="2012" name="PLoS Genet.">
        <title>The genomes of the fungal plant pathogens Cladosporium fulvum and Dothistroma septosporum reveal adaptation to different hosts and lifestyles but also signatures of common ancestry.</title>
        <authorList>
            <person name="de Wit P.J.G.M."/>
            <person name="van der Burgt A."/>
            <person name="Oekmen B."/>
            <person name="Stergiopoulos I."/>
            <person name="Abd-Elsalam K.A."/>
            <person name="Aerts A.L."/>
            <person name="Bahkali A.H."/>
            <person name="Beenen H.G."/>
            <person name="Chettri P."/>
            <person name="Cox M.P."/>
            <person name="Datema E."/>
            <person name="de Vries R.P."/>
            <person name="Dhillon B."/>
            <person name="Ganley A.R."/>
            <person name="Griffiths S.A."/>
            <person name="Guo Y."/>
            <person name="Hamelin R.C."/>
            <person name="Henrissat B."/>
            <person name="Kabir M.S."/>
            <person name="Jashni M.K."/>
            <person name="Kema G."/>
            <person name="Klaubauf S."/>
            <person name="Lapidus A."/>
            <person name="Levasseur A."/>
            <person name="Lindquist E."/>
            <person name="Mehrabi R."/>
            <person name="Ohm R.A."/>
            <person name="Owen T.J."/>
            <person name="Salamov A."/>
            <person name="Schwelm A."/>
            <person name="Schijlen E."/>
            <person name="Sun H."/>
            <person name="van den Burg H.A."/>
            <person name="van Ham R.C.H.J."/>
            <person name="Zhang S."/>
            <person name="Goodwin S.B."/>
            <person name="Grigoriev I.V."/>
            <person name="Collemare J."/>
            <person name="Bradshaw R.E."/>
        </authorList>
    </citation>
    <scope>NUCLEOTIDE SEQUENCE [LARGE SCALE GENOMIC DNA]</scope>
    <source>
        <strain evidence="9">NZE10 / CBS 128990</strain>
    </source>
</reference>
<evidence type="ECO:0000256" key="4">
    <source>
        <dbReference type="ARBA" id="ARBA00023157"/>
    </source>
</evidence>
<dbReference type="Proteomes" id="UP000016933">
    <property type="component" value="Unassembled WGS sequence"/>
</dbReference>
<keyword evidence="5" id="KW-0325">Glycoprotein</keyword>
<gene>
    <name evidence="8" type="ORF">DOTSEDRAFT_111083</name>
</gene>
<name>N1PJM3_DOTSN</name>
<dbReference type="Gene3D" id="2.70.50.70">
    <property type="match status" value="1"/>
</dbReference>
<feature type="non-terminal residue" evidence="8">
    <location>
        <position position="196"/>
    </location>
</feature>
<keyword evidence="9" id="KW-1185">Reference proteome</keyword>
<dbReference type="HOGENOM" id="CLU_053021_2_0_1"/>
<dbReference type="STRING" id="675120.N1PJM3"/>
<dbReference type="eggNOG" id="ENOG502QQKA">
    <property type="taxonomic scope" value="Eukaryota"/>
</dbReference>
<reference evidence="8 9" key="2">
    <citation type="journal article" date="2012" name="PLoS Pathog.">
        <title>Diverse lifestyles and strategies of plant pathogenesis encoded in the genomes of eighteen Dothideomycetes fungi.</title>
        <authorList>
            <person name="Ohm R.A."/>
            <person name="Feau N."/>
            <person name="Henrissat B."/>
            <person name="Schoch C.L."/>
            <person name="Horwitz B.A."/>
            <person name="Barry K.W."/>
            <person name="Condon B.J."/>
            <person name="Copeland A.C."/>
            <person name="Dhillon B."/>
            <person name="Glaser F."/>
            <person name="Hesse C.N."/>
            <person name="Kosti I."/>
            <person name="LaButti K."/>
            <person name="Lindquist E.A."/>
            <person name="Lucas S."/>
            <person name="Salamov A.A."/>
            <person name="Bradshaw R.E."/>
            <person name="Ciuffetti L."/>
            <person name="Hamelin R.C."/>
            <person name="Kema G.H.J."/>
            <person name="Lawrence C."/>
            <person name="Scott J.A."/>
            <person name="Spatafora J.W."/>
            <person name="Turgeon B.G."/>
            <person name="de Wit P.J.G.M."/>
            <person name="Zhong S."/>
            <person name="Goodwin S.B."/>
            <person name="Grigoriev I.V."/>
        </authorList>
    </citation>
    <scope>NUCLEOTIDE SEQUENCE [LARGE SCALE GENOMIC DNA]</scope>
    <source>
        <strain evidence="9">NZE10 / CBS 128990</strain>
    </source>
</reference>
<accession>N1PJM3</accession>
<dbReference type="OMA" id="SCIDFTM"/>
<dbReference type="OrthoDB" id="120613at2759"/>
<evidence type="ECO:0000256" key="5">
    <source>
        <dbReference type="ARBA" id="ARBA00023180"/>
    </source>
</evidence>
<dbReference type="InterPro" id="IPR052282">
    <property type="entry name" value="Starch-active_LPMO"/>
</dbReference>
<comment type="similarity">
    <text evidence="6">Belongs to the polysaccharide monooxygenase AA13 family.</text>
</comment>
<evidence type="ECO:0000256" key="6">
    <source>
        <dbReference type="ARBA" id="ARBA00034311"/>
    </source>
</evidence>